<dbReference type="SUPFAM" id="SSF48173">
    <property type="entry name" value="Cryptochrome/photolyase FAD-binding domain"/>
    <property type="match status" value="1"/>
</dbReference>
<keyword evidence="5" id="KW-0157">Chromophore</keyword>
<protein>
    <submittedName>
        <fullName evidence="7">Deoxyribodipyrimidine photo-lyase</fullName>
    </submittedName>
</protein>
<dbReference type="SUPFAM" id="SSF52425">
    <property type="entry name" value="Cryptochrome/photolyase, N-terminal domain"/>
    <property type="match status" value="1"/>
</dbReference>
<evidence type="ECO:0000256" key="3">
    <source>
        <dbReference type="PIRSR" id="PIRSR602081-1"/>
    </source>
</evidence>
<dbReference type="RefSeq" id="WP_154770964.1">
    <property type="nucleotide sequence ID" value="NZ_WLYK01000012.1"/>
</dbReference>
<evidence type="ECO:0000313" key="7">
    <source>
        <dbReference type="EMBL" id="MTD16963.1"/>
    </source>
</evidence>
<feature type="binding site" evidence="3">
    <location>
        <begin position="364"/>
        <end position="366"/>
    </location>
    <ligand>
        <name>FAD</name>
        <dbReference type="ChEBI" id="CHEBI:57692"/>
    </ligand>
</feature>
<dbReference type="PROSITE" id="PS51645">
    <property type="entry name" value="PHR_CRY_ALPHA_BETA"/>
    <property type="match status" value="1"/>
</dbReference>
<evidence type="ECO:0000256" key="1">
    <source>
        <dbReference type="ARBA" id="ARBA00022630"/>
    </source>
</evidence>
<feature type="binding site" evidence="3">
    <location>
        <position position="217"/>
    </location>
    <ligand>
        <name>FAD</name>
        <dbReference type="ChEBI" id="CHEBI:57692"/>
    </ligand>
</feature>
<name>A0A7K1FUT2_9ACTN</name>
<evidence type="ECO:0000259" key="6">
    <source>
        <dbReference type="PROSITE" id="PS51645"/>
    </source>
</evidence>
<dbReference type="InterPro" id="IPR036155">
    <property type="entry name" value="Crypto/Photolyase_N_sf"/>
</dbReference>
<keyword evidence="7" id="KW-0456">Lyase</keyword>
<dbReference type="PANTHER" id="PTHR11455">
    <property type="entry name" value="CRYPTOCHROME"/>
    <property type="match status" value="1"/>
</dbReference>
<feature type="binding site" evidence="3">
    <location>
        <begin position="264"/>
        <end position="271"/>
    </location>
    <ligand>
        <name>FAD</name>
        <dbReference type="ChEBI" id="CHEBI:57692"/>
    </ligand>
</feature>
<dbReference type="GO" id="GO:0003904">
    <property type="term" value="F:deoxyribodipyrimidine photo-lyase activity"/>
    <property type="evidence" value="ECO:0007669"/>
    <property type="project" value="TreeGrafter"/>
</dbReference>
<sequence>MTRVLWFRRDLRLGDHPALAEASAAGDVLGVFVADDALLKPSGAPRRAFLARTLEALDDTMGGRLLIVHGRPESVIPRLVRSVEAEAVHVSEDFGPYGRRRDGLVQEALEKAGCDWHATGSAYAISPGRVRKPDGTPYAVFTPFHRAWSEHGWRAPAKSGTGVHWIDPESVDLGGGKRWAASDLAVAVDDGLTVPDAGEKAALAAWKDFREAAVADYDTERDRPDHPGTSHMSVHLKWGAIHPRTLLADLSRHRSAGAASYRRELGFRDFYADILFHKPESLTKSVDPAVDRMRWDTGKGAEEHLEAWKAGRTGFPYIDAGMRQLLAEGWMHNRVRMGVASFLIKDLHIPWQLGARHFMEHLIDGDAASNTHGWQWVAGSGAQAAPFYRIFNPVGQGEKHDPTGEYVRQYVPELREVKGKAVHRPWDLPDGLPSGYPDRIVEHDVERKHALSDWEQRPR</sequence>
<proteinExistence type="inferred from homology"/>
<feature type="site" description="Electron transfer via tryptophanyl radical" evidence="4">
    <location>
        <position position="374"/>
    </location>
</feature>
<feature type="binding site" evidence="3">
    <location>
        <begin position="229"/>
        <end position="233"/>
    </location>
    <ligand>
        <name>FAD</name>
        <dbReference type="ChEBI" id="CHEBI:57692"/>
    </ligand>
</feature>
<dbReference type="GO" id="GO:0009416">
    <property type="term" value="P:response to light stimulus"/>
    <property type="evidence" value="ECO:0007669"/>
    <property type="project" value="TreeGrafter"/>
</dbReference>
<keyword evidence="8" id="KW-1185">Reference proteome</keyword>
<feature type="site" description="Electron transfer via tryptophanyl radical" evidence="4">
    <location>
        <position position="295"/>
    </location>
</feature>
<evidence type="ECO:0000256" key="2">
    <source>
        <dbReference type="ARBA" id="ARBA00022827"/>
    </source>
</evidence>
<feature type="domain" description="Photolyase/cryptochrome alpha/beta" evidence="6">
    <location>
        <begin position="1"/>
        <end position="124"/>
    </location>
</feature>
<evidence type="ECO:0000256" key="4">
    <source>
        <dbReference type="PIRSR" id="PIRSR602081-2"/>
    </source>
</evidence>
<dbReference type="EMBL" id="WLYK01000012">
    <property type="protein sequence ID" value="MTD16963.1"/>
    <property type="molecule type" value="Genomic_DNA"/>
</dbReference>
<comment type="caution">
    <text evidence="7">The sequence shown here is derived from an EMBL/GenBank/DDBJ whole genome shotgun (WGS) entry which is preliminary data.</text>
</comment>
<comment type="cofactor">
    <cofactor evidence="3">
        <name>FAD</name>
        <dbReference type="ChEBI" id="CHEBI:57692"/>
    </cofactor>
    <text evidence="3">Binds 1 FAD per subunit.</text>
</comment>
<dbReference type="Gene3D" id="3.40.50.620">
    <property type="entry name" value="HUPs"/>
    <property type="match status" value="1"/>
</dbReference>
<reference evidence="7 8" key="1">
    <citation type="submission" date="2019-11" db="EMBL/GenBank/DDBJ databases">
        <authorList>
            <person name="Jiang L.-Q."/>
        </authorList>
    </citation>
    <scope>NUCLEOTIDE SEQUENCE [LARGE SCALE GENOMIC DNA]</scope>
    <source>
        <strain evidence="7 8">YIM 132087</strain>
    </source>
</reference>
<dbReference type="Pfam" id="PF03441">
    <property type="entry name" value="FAD_binding_7"/>
    <property type="match status" value="1"/>
</dbReference>
<dbReference type="Gene3D" id="1.10.579.10">
    <property type="entry name" value="DNA Cyclobutane Dipyrimidine Photolyase, subunit A, domain 3"/>
    <property type="match status" value="1"/>
</dbReference>
<evidence type="ECO:0000313" key="8">
    <source>
        <dbReference type="Proteomes" id="UP000460221"/>
    </source>
</evidence>
<dbReference type="Gene3D" id="1.25.40.80">
    <property type="match status" value="1"/>
</dbReference>
<comment type="similarity">
    <text evidence="5">Belongs to the DNA photolyase family.</text>
</comment>
<dbReference type="PRINTS" id="PR00147">
    <property type="entry name" value="DNAPHOTLYASE"/>
</dbReference>
<dbReference type="AlphaFoldDB" id="A0A7K1FUT2"/>
<dbReference type="InterPro" id="IPR006050">
    <property type="entry name" value="DNA_photolyase_N"/>
</dbReference>
<dbReference type="PANTHER" id="PTHR11455:SF9">
    <property type="entry name" value="CRYPTOCHROME CIRCADIAN CLOCK 5 ISOFORM X1"/>
    <property type="match status" value="1"/>
</dbReference>
<dbReference type="GO" id="GO:0071949">
    <property type="term" value="F:FAD binding"/>
    <property type="evidence" value="ECO:0007669"/>
    <property type="project" value="TreeGrafter"/>
</dbReference>
<feature type="site" description="Electron transfer via tryptophanyl radical" evidence="4">
    <location>
        <position position="351"/>
    </location>
</feature>
<accession>A0A7K1FUT2</accession>
<feature type="binding site" evidence="3">
    <location>
        <position position="261"/>
    </location>
    <ligand>
        <name>FAD</name>
        <dbReference type="ChEBI" id="CHEBI:57692"/>
    </ligand>
</feature>
<dbReference type="Proteomes" id="UP000460221">
    <property type="component" value="Unassembled WGS sequence"/>
</dbReference>
<dbReference type="InterPro" id="IPR005101">
    <property type="entry name" value="Cryptochr/Photolyase_FAD-bd"/>
</dbReference>
<gene>
    <name evidence="7" type="ORF">GIS00_23795</name>
</gene>
<organism evidence="7 8">
    <name type="scientific">Nakamurella alba</name>
    <dbReference type="NCBI Taxonomy" id="2665158"/>
    <lineage>
        <taxon>Bacteria</taxon>
        <taxon>Bacillati</taxon>
        <taxon>Actinomycetota</taxon>
        <taxon>Actinomycetes</taxon>
        <taxon>Nakamurellales</taxon>
        <taxon>Nakamurellaceae</taxon>
        <taxon>Nakamurella</taxon>
    </lineage>
</organism>
<keyword evidence="2 3" id="KW-0274">FAD</keyword>
<dbReference type="GO" id="GO:0003677">
    <property type="term" value="F:DNA binding"/>
    <property type="evidence" value="ECO:0007669"/>
    <property type="project" value="TreeGrafter"/>
</dbReference>
<dbReference type="InterPro" id="IPR002081">
    <property type="entry name" value="Cryptochrome/DNA_photolyase_1"/>
</dbReference>
<keyword evidence="1 3" id="KW-0285">Flavoprotein</keyword>
<dbReference type="InterPro" id="IPR014729">
    <property type="entry name" value="Rossmann-like_a/b/a_fold"/>
</dbReference>
<dbReference type="InterPro" id="IPR036134">
    <property type="entry name" value="Crypto/Photolyase_FAD-like_sf"/>
</dbReference>
<evidence type="ECO:0000256" key="5">
    <source>
        <dbReference type="RuleBase" id="RU004182"/>
    </source>
</evidence>
<dbReference type="Pfam" id="PF00875">
    <property type="entry name" value="DNA_photolyase"/>
    <property type="match status" value="1"/>
</dbReference>